<gene>
    <name evidence="1" type="ORF">BSOLF_0814</name>
</gene>
<protein>
    <submittedName>
        <fullName evidence="1">Uncharacterized protein</fullName>
    </submittedName>
</protein>
<comment type="caution">
    <text evidence="1">The sequence shown here is derived from an EMBL/GenBank/DDBJ whole genome shotgun (WGS) entry which is preliminary data.</text>
</comment>
<organism evidence="1 2">
    <name type="scientific">Candidatus Carbonibacillus altaicus</name>
    <dbReference type="NCBI Taxonomy" id="2163959"/>
    <lineage>
        <taxon>Bacteria</taxon>
        <taxon>Bacillati</taxon>
        <taxon>Bacillota</taxon>
        <taxon>Bacilli</taxon>
        <taxon>Bacillales</taxon>
        <taxon>Candidatus Carbonibacillus</taxon>
    </lineage>
</organism>
<dbReference type="AlphaFoldDB" id="A0A2R6Y0B8"/>
<dbReference type="Proteomes" id="UP000244338">
    <property type="component" value="Unassembled WGS sequence"/>
</dbReference>
<evidence type="ECO:0000313" key="1">
    <source>
        <dbReference type="EMBL" id="PTQ56121.1"/>
    </source>
</evidence>
<reference evidence="2" key="1">
    <citation type="journal article" date="2018" name="Sci. Rep.">
        <title>Lignite coal burning seam in the remote Altai Mountains harbors a hydrogen-driven thermophilic microbial community.</title>
        <authorList>
            <person name="Kadnikov V.V."/>
            <person name="Mardanov A.V."/>
            <person name="Ivasenko D.A."/>
            <person name="Antsiferov D.V."/>
            <person name="Beletsky A.V."/>
            <person name="Karnachuk O.V."/>
            <person name="Ravin N.V."/>
        </authorList>
    </citation>
    <scope>NUCLEOTIDE SEQUENCE [LARGE SCALE GENOMIC DNA]</scope>
</reference>
<proteinExistence type="predicted"/>
<dbReference type="EMBL" id="PEBX01000044">
    <property type="protein sequence ID" value="PTQ56121.1"/>
    <property type="molecule type" value="Genomic_DNA"/>
</dbReference>
<name>A0A2R6Y0B8_9BACL</name>
<sequence>MLPFVQAQIFSVGGDYKMDINVYDIDVSPAKKVSETYLGADEGMH</sequence>
<accession>A0A2R6Y0B8</accession>
<evidence type="ECO:0000313" key="2">
    <source>
        <dbReference type="Proteomes" id="UP000244338"/>
    </source>
</evidence>